<proteinExistence type="predicted"/>
<dbReference type="SUPFAM" id="SSF140990">
    <property type="entry name" value="FtsH protease domain-like"/>
    <property type="match status" value="1"/>
</dbReference>
<dbReference type="GO" id="GO:0005524">
    <property type="term" value="F:ATP binding"/>
    <property type="evidence" value="ECO:0007669"/>
    <property type="project" value="InterPro"/>
</dbReference>
<keyword evidence="2" id="KW-0645">Protease</keyword>
<dbReference type="PANTHER" id="PTHR23076">
    <property type="entry name" value="METALLOPROTEASE M41 FTSH"/>
    <property type="match status" value="1"/>
</dbReference>
<protein>
    <submittedName>
        <fullName evidence="2">Cell division protease FtsH</fullName>
        <ecNumber evidence="2">3.4.24.-</ecNumber>
    </submittedName>
</protein>
<keyword evidence="2" id="KW-0378">Hydrolase</keyword>
<dbReference type="PANTHER" id="PTHR23076:SF97">
    <property type="entry name" value="ATP-DEPENDENT ZINC METALLOPROTEASE YME1L1"/>
    <property type="match status" value="1"/>
</dbReference>
<feature type="domain" description="Peptidase M41" evidence="1">
    <location>
        <begin position="66"/>
        <end position="237"/>
    </location>
</feature>
<dbReference type="GO" id="GO:0051301">
    <property type="term" value="P:cell division"/>
    <property type="evidence" value="ECO:0007669"/>
    <property type="project" value="UniProtKB-KW"/>
</dbReference>
<name>A0A7X0FAF0_9HYPH</name>
<dbReference type="EC" id="3.4.24.-" evidence="2"/>
<dbReference type="Gene3D" id="1.20.58.760">
    <property type="entry name" value="Peptidase M41"/>
    <property type="match status" value="1"/>
</dbReference>
<comment type="caution">
    <text evidence="2">The sequence shown here is derived from an EMBL/GenBank/DDBJ whole genome shotgun (WGS) entry which is preliminary data.</text>
</comment>
<keyword evidence="2" id="KW-0131">Cell cycle</keyword>
<dbReference type="GO" id="GO:0004176">
    <property type="term" value="F:ATP-dependent peptidase activity"/>
    <property type="evidence" value="ECO:0007669"/>
    <property type="project" value="InterPro"/>
</dbReference>
<dbReference type="Proteomes" id="UP000536262">
    <property type="component" value="Unassembled WGS sequence"/>
</dbReference>
<gene>
    <name evidence="2" type="ORF">GGR00_003825</name>
</gene>
<sequence length="250" mass="26947">MHEHAIDPGTEAVLHTLARQASGLTGADVERIVREARQKARRERRHLSFDDLQAGLAATRPIWPETLRRRMAIHEAGHVVAHLTLGTARIETVTIDGPQGGHVEGETYSLVAQSEAGIAAQIVTKLAGRAAEEEILGSVSAGAGGSPRSDLGLATELALAMETTLGFSKQMPLLHRQVEAKFAQLADGADLAIRVNDRLEHAYRQARELIRRHRPSVQRIADALMTVGTLDGNELDALMSDSDRNGNTGS</sequence>
<dbReference type="InterPro" id="IPR037219">
    <property type="entry name" value="Peptidase_M41-like"/>
</dbReference>
<dbReference type="Gene3D" id="1.10.8.60">
    <property type="match status" value="1"/>
</dbReference>
<dbReference type="GO" id="GO:0006508">
    <property type="term" value="P:proteolysis"/>
    <property type="evidence" value="ECO:0007669"/>
    <property type="project" value="UniProtKB-KW"/>
</dbReference>
<dbReference type="RefSeq" id="WP_184700382.1">
    <property type="nucleotide sequence ID" value="NZ_BAABEG010000001.1"/>
</dbReference>
<evidence type="ECO:0000313" key="2">
    <source>
        <dbReference type="EMBL" id="MBB6356020.1"/>
    </source>
</evidence>
<dbReference type="EMBL" id="JACHOU010000011">
    <property type="protein sequence ID" value="MBB6356020.1"/>
    <property type="molecule type" value="Genomic_DNA"/>
</dbReference>
<keyword evidence="2" id="KW-0132">Cell division</keyword>
<dbReference type="Pfam" id="PF01434">
    <property type="entry name" value="Peptidase_M41"/>
    <property type="match status" value="1"/>
</dbReference>
<keyword evidence="3" id="KW-1185">Reference proteome</keyword>
<organism evidence="2 3">
    <name type="scientific">Aminobacter aganoensis</name>
    <dbReference type="NCBI Taxonomy" id="83264"/>
    <lineage>
        <taxon>Bacteria</taxon>
        <taxon>Pseudomonadati</taxon>
        <taxon>Pseudomonadota</taxon>
        <taxon>Alphaproteobacteria</taxon>
        <taxon>Hyphomicrobiales</taxon>
        <taxon>Phyllobacteriaceae</taxon>
        <taxon>Aminobacter</taxon>
    </lineage>
</organism>
<dbReference type="GO" id="GO:0004222">
    <property type="term" value="F:metalloendopeptidase activity"/>
    <property type="evidence" value="ECO:0007669"/>
    <property type="project" value="InterPro"/>
</dbReference>
<dbReference type="AlphaFoldDB" id="A0A7X0FAF0"/>
<dbReference type="InterPro" id="IPR000642">
    <property type="entry name" value="Peptidase_M41"/>
</dbReference>
<evidence type="ECO:0000259" key="1">
    <source>
        <dbReference type="Pfam" id="PF01434"/>
    </source>
</evidence>
<accession>A0A7X0FAF0</accession>
<evidence type="ECO:0000313" key="3">
    <source>
        <dbReference type="Proteomes" id="UP000536262"/>
    </source>
</evidence>
<reference evidence="2 3" key="1">
    <citation type="submission" date="2020-08" db="EMBL/GenBank/DDBJ databases">
        <title>Genomic Encyclopedia of Type Strains, Phase IV (KMG-IV): sequencing the most valuable type-strain genomes for metagenomic binning, comparative biology and taxonomic classification.</title>
        <authorList>
            <person name="Goeker M."/>
        </authorList>
    </citation>
    <scope>NUCLEOTIDE SEQUENCE [LARGE SCALE GENOMIC DNA]</scope>
    <source>
        <strain evidence="2 3">DSM 7051</strain>
    </source>
</reference>